<gene>
    <name evidence="5" type="ORF">GYM71_02800</name>
</gene>
<dbReference type="InterPro" id="IPR036388">
    <property type="entry name" value="WH-like_DNA-bd_sf"/>
</dbReference>
<evidence type="ECO:0000256" key="1">
    <source>
        <dbReference type="ARBA" id="ARBA00023015"/>
    </source>
</evidence>
<dbReference type="SMART" id="SM00345">
    <property type="entry name" value="HTH_GNTR"/>
    <property type="match status" value="1"/>
</dbReference>
<dbReference type="InterPro" id="IPR050679">
    <property type="entry name" value="Bact_HTH_transcr_reg"/>
</dbReference>
<keyword evidence="3" id="KW-0804">Transcription</keyword>
<reference evidence="5 6" key="1">
    <citation type="submission" date="2020-01" db="EMBL/GenBank/DDBJ databases">
        <title>Vast differences in strain-level diversity in the gut microbiota of two closely related honey bee species.</title>
        <authorList>
            <person name="Ellegaard K.M."/>
            <person name="Suenami S."/>
            <person name="Miyazaki R."/>
            <person name="Engel P."/>
        </authorList>
    </citation>
    <scope>NUCLEOTIDE SEQUENCE [LARGE SCALE GENOMIC DNA]</scope>
    <source>
        <strain evidence="5 6">ESL0416</strain>
    </source>
</reference>
<dbReference type="InterPro" id="IPR011663">
    <property type="entry name" value="UTRA"/>
</dbReference>
<dbReference type="PANTHER" id="PTHR44846">
    <property type="entry name" value="MANNOSYL-D-GLYCERATE TRANSPORT/METABOLISM SYSTEM REPRESSOR MNGR-RELATED"/>
    <property type="match status" value="1"/>
</dbReference>
<dbReference type="InterPro" id="IPR036390">
    <property type="entry name" value="WH_DNA-bd_sf"/>
</dbReference>
<evidence type="ECO:0000256" key="3">
    <source>
        <dbReference type="ARBA" id="ARBA00023163"/>
    </source>
</evidence>
<dbReference type="Pfam" id="PF00392">
    <property type="entry name" value="GntR"/>
    <property type="match status" value="1"/>
</dbReference>
<dbReference type="Gene3D" id="3.40.1410.10">
    <property type="entry name" value="Chorismate lyase-like"/>
    <property type="match status" value="1"/>
</dbReference>
<sequence length="230" mass="25856">MVLFKEIYTDLDAKIAAGIYAPGSSLPTEAELQQFYQVSRTTIRKAVDQLVAAKKVVRKKGSGLFVAPTISKQNILEMTGVIKPPYLDSSDMIKFKDSYLRLVGPYYADIFKISSNELLYYISFITLIKNQLAWEKLLLPLALFPDFDPSCLKVTSIIEAVAAGKERPENLFQDFQLIKATDEVSKQLGINKQGPVFKTTNLFSTNDSKIVAVEYRLQDALTTKYSIDFN</sequence>
<dbReference type="Proteomes" id="UP000826550">
    <property type="component" value="Chromosome"/>
</dbReference>
<dbReference type="EMBL" id="CP048268">
    <property type="protein sequence ID" value="QYN53809.1"/>
    <property type="molecule type" value="Genomic_DNA"/>
</dbReference>
<dbReference type="InterPro" id="IPR000524">
    <property type="entry name" value="Tscrpt_reg_HTH_GntR"/>
</dbReference>
<dbReference type="InterPro" id="IPR028978">
    <property type="entry name" value="Chorismate_lyase_/UTRA_dom_sf"/>
</dbReference>
<protein>
    <submittedName>
        <fullName evidence="5">GntR family transcriptional regulator</fullName>
    </submittedName>
</protein>
<dbReference type="PROSITE" id="PS50949">
    <property type="entry name" value="HTH_GNTR"/>
    <property type="match status" value="1"/>
</dbReference>
<accession>A0ABX8W829</accession>
<keyword evidence="1" id="KW-0805">Transcription regulation</keyword>
<organism evidence="5 6">
    <name type="scientific">Lactobacillus panisapium</name>
    <dbReference type="NCBI Taxonomy" id="2012495"/>
    <lineage>
        <taxon>Bacteria</taxon>
        <taxon>Bacillati</taxon>
        <taxon>Bacillota</taxon>
        <taxon>Bacilli</taxon>
        <taxon>Lactobacillales</taxon>
        <taxon>Lactobacillaceae</taxon>
        <taxon>Lactobacillus</taxon>
    </lineage>
</organism>
<dbReference type="PRINTS" id="PR00035">
    <property type="entry name" value="HTHGNTR"/>
</dbReference>
<proteinExistence type="predicted"/>
<evidence type="ECO:0000313" key="5">
    <source>
        <dbReference type="EMBL" id="QYN53809.1"/>
    </source>
</evidence>
<dbReference type="SUPFAM" id="SSF46785">
    <property type="entry name" value="Winged helix' DNA-binding domain"/>
    <property type="match status" value="1"/>
</dbReference>
<keyword evidence="2" id="KW-0238">DNA-binding</keyword>
<dbReference type="Pfam" id="PF07702">
    <property type="entry name" value="UTRA"/>
    <property type="match status" value="1"/>
</dbReference>
<dbReference type="PANTHER" id="PTHR44846:SF1">
    <property type="entry name" value="MANNOSYL-D-GLYCERATE TRANSPORT_METABOLISM SYSTEM REPRESSOR MNGR-RELATED"/>
    <property type="match status" value="1"/>
</dbReference>
<name>A0ABX8W829_9LACO</name>
<evidence type="ECO:0000259" key="4">
    <source>
        <dbReference type="PROSITE" id="PS50949"/>
    </source>
</evidence>
<keyword evidence="6" id="KW-1185">Reference proteome</keyword>
<feature type="domain" description="HTH gntR-type" evidence="4">
    <location>
        <begin position="1"/>
        <end position="69"/>
    </location>
</feature>
<evidence type="ECO:0000313" key="6">
    <source>
        <dbReference type="Proteomes" id="UP000826550"/>
    </source>
</evidence>
<dbReference type="CDD" id="cd07377">
    <property type="entry name" value="WHTH_GntR"/>
    <property type="match status" value="1"/>
</dbReference>
<evidence type="ECO:0000256" key="2">
    <source>
        <dbReference type="ARBA" id="ARBA00023125"/>
    </source>
</evidence>
<dbReference type="SUPFAM" id="SSF64288">
    <property type="entry name" value="Chorismate lyase-like"/>
    <property type="match status" value="1"/>
</dbReference>
<dbReference type="Gene3D" id="1.10.10.10">
    <property type="entry name" value="Winged helix-like DNA-binding domain superfamily/Winged helix DNA-binding domain"/>
    <property type="match status" value="1"/>
</dbReference>